<reference evidence="1 2" key="1">
    <citation type="submission" date="2019-02" db="EMBL/GenBank/DDBJ databases">
        <title>Deep-cultivation of Planctomycetes and their phenomic and genomic characterization uncovers novel biology.</title>
        <authorList>
            <person name="Wiegand S."/>
            <person name="Jogler M."/>
            <person name="Boedeker C."/>
            <person name="Pinto D."/>
            <person name="Vollmers J."/>
            <person name="Rivas-Marin E."/>
            <person name="Kohn T."/>
            <person name="Peeters S.H."/>
            <person name="Heuer A."/>
            <person name="Rast P."/>
            <person name="Oberbeckmann S."/>
            <person name="Bunk B."/>
            <person name="Jeske O."/>
            <person name="Meyerdierks A."/>
            <person name="Storesund J.E."/>
            <person name="Kallscheuer N."/>
            <person name="Luecker S."/>
            <person name="Lage O.M."/>
            <person name="Pohl T."/>
            <person name="Merkel B.J."/>
            <person name="Hornburger P."/>
            <person name="Mueller R.-W."/>
            <person name="Bruemmer F."/>
            <person name="Labrenz M."/>
            <person name="Spormann A.M."/>
            <person name="Op Den Camp H."/>
            <person name="Overmann J."/>
            <person name="Amann R."/>
            <person name="Jetten M.S.M."/>
            <person name="Mascher T."/>
            <person name="Medema M.H."/>
            <person name="Devos D.P."/>
            <person name="Kaster A.-K."/>
            <person name="Ovreas L."/>
            <person name="Rohde M."/>
            <person name="Galperin M.Y."/>
            <person name="Jogler C."/>
        </authorList>
    </citation>
    <scope>NUCLEOTIDE SEQUENCE [LARGE SCALE GENOMIC DNA]</scope>
    <source>
        <strain evidence="1 2">Pan14r</strain>
    </source>
</reference>
<comment type="caution">
    <text evidence="1">The sequence shown here is derived from an EMBL/GenBank/DDBJ whole genome shotgun (WGS) entry which is preliminary data.</text>
</comment>
<dbReference type="InterPro" id="IPR011990">
    <property type="entry name" value="TPR-like_helical_dom_sf"/>
</dbReference>
<sequence>MVRNKNSNRVNFDDTQRRRAATVGMRRISTEILDDGTAPMNRKEKIEAMLAEDPKDVFLRYSLAMELRREGRHEDSIRGLRELSRETPPYVPAFFMAAQQLADLGRIDEARTFLRDGIDQARAQNDAHAAAEMSELLASLGRLGESDESDEL</sequence>
<organism evidence="1 2">
    <name type="scientific">Crateriforma conspicua</name>
    <dbReference type="NCBI Taxonomy" id="2527996"/>
    <lineage>
        <taxon>Bacteria</taxon>
        <taxon>Pseudomonadati</taxon>
        <taxon>Planctomycetota</taxon>
        <taxon>Planctomycetia</taxon>
        <taxon>Planctomycetales</taxon>
        <taxon>Planctomycetaceae</taxon>
        <taxon>Crateriforma</taxon>
    </lineage>
</organism>
<keyword evidence="2" id="KW-1185">Reference proteome</keyword>
<gene>
    <name evidence="1" type="ORF">Pan14r_35510</name>
</gene>
<dbReference type="AlphaFoldDB" id="A0A5C5Y9W3"/>
<name>A0A5C5Y9W3_9PLAN</name>
<evidence type="ECO:0000313" key="2">
    <source>
        <dbReference type="Proteomes" id="UP000317238"/>
    </source>
</evidence>
<evidence type="ECO:0000313" key="1">
    <source>
        <dbReference type="EMBL" id="TWT71241.1"/>
    </source>
</evidence>
<accession>A0A5C5Y9W3</accession>
<evidence type="ECO:0008006" key="3">
    <source>
        <dbReference type="Google" id="ProtNLM"/>
    </source>
</evidence>
<dbReference type="SUPFAM" id="SSF48452">
    <property type="entry name" value="TPR-like"/>
    <property type="match status" value="1"/>
</dbReference>
<dbReference type="EMBL" id="SJPL01000001">
    <property type="protein sequence ID" value="TWT71241.1"/>
    <property type="molecule type" value="Genomic_DNA"/>
</dbReference>
<dbReference type="Gene3D" id="1.25.40.10">
    <property type="entry name" value="Tetratricopeptide repeat domain"/>
    <property type="match status" value="1"/>
</dbReference>
<dbReference type="Proteomes" id="UP000317238">
    <property type="component" value="Unassembled WGS sequence"/>
</dbReference>
<proteinExistence type="predicted"/>
<protein>
    <recommendedName>
        <fullName evidence="3">Tetratricopeptide repeat protein</fullName>
    </recommendedName>
</protein>